<evidence type="ECO:0000259" key="1">
    <source>
        <dbReference type="Pfam" id="PF13460"/>
    </source>
</evidence>
<reference evidence="2" key="1">
    <citation type="submission" date="2020-02" db="EMBL/GenBank/DDBJ databases">
        <authorList>
            <person name="Meier V. D."/>
        </authorList>
    </citation>
    <scope>NUCLEOTIDE SEQUENCE</scope>
    <source>
        <strain evidence="2">AVDCRST_MAG28</strain>
    </source>
</reference>
<name>A0A6J4QHF8_9ACTN</name>
<dbReference type="PANTHER" id="PTHR43355">
    <property type="entry name" value="FLAVIN REDUCTASE (NADPH)"/>
    <property type="match status" value="1"/>
</dbReference>
<evidence type="ECO:0000313" key="2">
    <source>
        <dbReference type="EMBL" id="CAA9444571.1"/>
    </source>
</evidence>
<dbReference type="GO" id="GO:0042602">
    <property type="term" value="F:riboflavin reductase (NADPH) activity"/>
    <property type="evidence" value="ECO:0007669"/>
    <property type="project" value="TreeGrafter"/>
</dbReference>
<dbReference type="GO" id="GO:0004074">
    <property type="term" value="F:biliverdin reductase [NAD(P)H] activity"/>
    <property type="evidence" value="ECO:0007669"/>
    <property type="project" value="TreeGrafter"/>
</dbReference>
<accession>A0A6J4QHF8</accession>
<dbReference type="Pfam" id="PF13460">
    <property type="entry name" value="NAD_binding_10"/>
    <property type="match status" value="1"/>
</dbReference>
<dbReference type="InterPro" id="IPR036291">
    <property type="entry name" value="NAD(P)-bd_dom_sf"/>
</dbReference>
<gene>
    <name evidence="2" type="ORF">AVDCRST_MAG28-568</name>
</gene>
<dbReference type="SUPFAM" id="SSF51735">
    <property type="entry name" value="NAD(P)-binding Rossmann-fold domains"/>
    <property type="match status" value="1"/>
</dbReference>
<feature type="domain" description="NAD(P)-binding" evidence="1">
    <location>
        <begin position="7"/>
        <end position="194"/>
    </location>
</feature>
<dbReference type="InterPro" id="IPR016040">
    <property type="entry name" value="NAD(P)-bd_dom"/>
</dbReference>
<organism evidence="2">
    <name type="scientific">uncultured Rubrobacteraceae bacterium</name>
    <dbReference type="NCBI Taxonomy" id="349277"/>
    <lineage>
        <taxon>Bacteria</taxon>
        <taxon>Bacillati</taxon>
        <taxon>Actinomycetota</taxon>
        <taxon>Rubrobacteria</taxon>
        <taxon>Rubrobacterales</taxon>
        <taxon>Rubrobacteraceae</taxon>
        <taxon>environmental samples</taxon>
    </lineage>
</organism>
<proteinExistence type="predicted"/>
<dbReference type="Gene3D" id="3.40.50.720">
    <property type="entry name" value="NAD(P)-binding Rossmann-like Domain"/>
    <property type="match status" value="1"/>
</dbReference>
<protein>
    <recommendedName>
        <fullName evidence="1">NAD(P)-binding domain-containing protein</fullName>
    </recommendedName>
</protein>
<sequence>MKVVVVGAAGKTGRAVVSQAKAAGHAVTAFVHNAGDYDVPDVEVREGDATDPAAVDAALAGQDAVIDTIGGKTPYKATTLESSAARTIIASMQRQGVRRLMVTSAIGEGDSIANMPVYQRLLLPTFLRGSTPDKAQMEEAVEASDLDWVIVRPAILNDDPATGNVRVYTPESGDKARKITRADLASFLVAQLSTDENLRRAVTIANG</sequence>
<dbReference type="InterPro" id="IPR051606">
    <property type="entry name" value="Polyketide_Oxido-like"/>
</dbReference>
<dbReference type="EMBL" id="CADCVE010000016">
    <property type="protein sequence ID" value="CAA9444571.1"/>
    <property type="molecule type" value="Genomic_DNA"/>
</dbReference>
<dbReference type="AlphaFoldDB" id="A0A6J4QHF8"/>
<dbReference type="PANTHER" id="PTHR43355:SF2">
    <property type="entry name" value="FLAVIN REDUCTASE (NADPH)"/>
    <property type="match status" value="1"/>
</dbReference>